<evidence type="ECO:0000313" key="2">
    <source>
        <dbReference type="EMBL" id="QDS94488.1"/>
    </source>
</evidence>
<reference evidence="2 3" key="1">
    <citation type="submission" date="2019-02" db="EMBL/GenBank/DDBJ databases">
        <title>Deep-cultivation of Planctomycetes and their phenomic and genomic characterization uncovers novel biology.</title>
        <authorList>
            <person name="Wiegand S."/>
            <person name="Jogler M."/>
            <person name="Boedeker C."/>
            <person name="Pinto D."/>
            <person name="Vollmers J."/>
            <person name="Rivas-Marin E."/>
            <person name="Kohn T."/>
            <person name="Peeters S.H."/>
            <person name="Heuer A."/>
            <person name="Rast P."/>
            <person name="Oberbeckmann S."/>
            <person name="Bunk B."/>
            <person name="Jeske O."/>
            <person name="Meyerdierks A."/>
            <person name="Storesund J.E."/>
            <person name="Kallscheuer N."/>
            <person name="Luecker S."/>
            <person name="Lage O.M."/>
            <person name="Pohl T."/>
            <person name="Merkel B.J."/>
            <person name="Hornburger P."/>
            <person name="Mueller R.-W."/>
            <person name="Bruemmer F."/>
            <person name="Labrenz M."/>
            <person name="Spormann A.M."/>
            <person name="Op den Camp H."/>
            <person name="Overmann J."/>
            <person name="Amann R."/>
            <person name="Jetten M.S.M."/>
            <person name="Mascher T."/>
            <person name="Medema M.H."/>
            <person name="Devos D.P."/>
            <person name="Kaster A.-K."/>
            <person name="Ovreas L."/>
            <person name="Rohde M."/>
            <person name="Galperin M.Y."/>
            <person name="Jogler C."/>
        </authorList>
    </citation>
    <scope>NUCLEOTIDE SEQUENCE [LARGE SCALE GENOMIC DNA]</scope>
    <source>
        <strain evidence="2 3">FF011L</strain>
    </source>
</reference>
<dbReference type="PROSITE" id="PS51186">
    <property type="entry name" value="GNAT"/>
    <property type="match status" value="1"/>
</dbReference>
<dbReference type="KEGG" id="rml:FF011L_32670"/>
<evidence type="ECO:0000259" key="1">
    <source>
        <dbReference type="PROSITE" id="PS51186"/>
    </source>
</evidence>
<feature type="domain" description="N-acetyltransferase" evidence="1">
    <location>
        <begin position="6"/>
        <end position="159"/>
    </location>
</feature>
<dbReference type="SUPFAM" id="SSF55729">
    <property type="entry name" value="Acyl-CoA N-acyltransferases (Nat)"/>
    <property type="match status" value="1"/>
</dbReference>
<name>A0A517MHY1_9BACT</name>
<dbReference type="OrthoDB" id="424368at2"/>
<sequence>MTTPQTAVRPFLPSDATACLELFRDTVHRVNSRDYSSAQIHAWAPLDVKVPGWMERFENRIAYVAVAGSSLAGFADMTVEGHLDRLFVSADHQRQGIAGRLLTHLLNDDRRTSDSGITTEASITAKPFFESIGFTVVKKQTVLCRGVELTNFKMLLGRGTAD</sequence>
<organism evidence="2 3">
    <name type="scientific">Roseimaritima multifibrata</name>
    <dbReference type="NCBI Taxonomy" id="1930274"/>
    <lineage>
        <taxon>Bacteria</taxon>
        <taxon>Pseudomonadati</taxon>
        <taxon>Planctomycetota</taxon>
        <taxon>Planctomycetia</taxon>
        <taxon>Pirellulales</taxon>
        <taxon>Pirellulaceae</taxon>
        <taxon>Roseimaritima</taxon>
    </lineage>
</organism>
<protein>
    <submittedName>
        <fullName evidence="2">Putative N-acetyltransferase YafP</fullName>
        <ecNumber evidence="2">2.3.1.-</ecNumber>
    </submittedName>
</protein>
<dbReference type="AlphaFoldDB" id="A0A517MHY1"/>
<accession>A0A517MHY1</accession>
<dbReference type="Proteomes" id="UP000320672">
    <property type="component" value="Chromosome"/>
</dbReference>
<keyword evidence="2" id="KW-0808">Transferase</keyword>
<dbReference type="EC" id="2.3.1.-" evidence="2"/>
<dbReference type="EMBL" id="CP036262">
    <property type="protein sequence ID" value="QDS94488.1"/>
    <property type="molecule type" value="Genomic_DNA"/>
</dbReference>
<evidence type="ECO:0000313" key="3">
    <source>
        <dbReference type="Proteomes" id="UP000320672"/>
    </source>
</evidence>
<dbReference type="Pfam" id="PF13673">
    <property type="entry name" value="Acetyltransf_10"/>
    <property type="match status" value="1"/>
</dbReference>
<dbReference type="InterPro" id="IPR052564">
    <property type="entry name" value="N-acetyltrans/Recomb-assoc"/>
</dbReference>
<dbReference type="PANTHER" id="PTHR43451">
    <property type="entry name" value="ACETYLTRANSFERASE (GNAT) FAMILY PROTEIN"/>
    <property type="match status" value="1"/>
</dbReference>
<keyword evidence="2" id="KW-0012">Acyltransferase</keyword>
<keyword evidence="3" id="KW-1185">Reference proteome</keyword>
<dbReference type="CDD" id="cd04301">
    <property type="entry name" value="NAT_SF"/>
    <property type="match status" value="1"/>
</dbReference>
<dbReference type="GO" id="GO:0016747">
    <property type="term" value="F:acyltransferase activity, transferring groups other than amino-acyl groups"/>
    <property type="evidence" value="ECO:0007669"/>
    <property type="project" value="InterPro"/>
</dbReference>
<dbReference type="PANTHER" id="PTHR43451:SF1">
    <property type="entry name" value="ACETYLTRANSFERASE"/>
    <property type="match status" value="1"/>
</dbReference>
<dbReference type="InterPro" id="IPR016181">
    <property type="entry name" value="Acyl_CoA_acyltransferase"/>
</dbReference>
<dbReference type="Gene3D" id="3.40.630.30">
    <property type="match status" value="1"/>
</dbReference>
<gene>
    <name evidence="2" type="primary">yafP</name>
    <name evidence="2" type="ORF">FF011L_32670</name>
</gene>
<proteinExistence type="predicted"/>
<dbReference type="InterPro" id="IPR000182">
    <property type="entry name" value="GNAT_dom"/>
</dbReference>